<proteinExistence type="predicted"/>
<sequence length="162" mass="18279">MRKSAYSARKTKIQDQERPNRPARRTLVRMKDAPCITNGKGLAGLTRLGYVALQDVKNPTLQSADASDERCIVRRTAGHRVARTDAPYLFDVCHWEVQRTRNSSQCHMRSSSSSVHNFLRCLSIFPDTSKSRAYKHCPKLLEFGTDGTPLIQTNPLPSSYRG</sequence>
<accession>A0A6H5H6E5</accession>
<keyword evidence="3" id="KW-1185">Reference proteome</keyword>
<dbReference type="Proteomes" id="UP000479000">
    <property type="component" value="Unassembled WGS sequence"/>
</dbReference>
<gene>
    <name evidence="2" type="ORF">NTEN_LOCUS17113</name>
</gene>
<evidence type="ECO:0000313" key="2">
    <source>
        <dbReference type="EMBL" id="CAB0012367.1"/>
    </source>
</evidence>
<dbReference type="EMBL" id="CADCXU010025344">
    <property type="protein sequence ID" value="CAB0012367.1"/>
    <property type="molecule type" value="Genomic_DNA"/>
</dbReference>
<evidence type="ECO:0000313" key="3">
    <source>
        <dbReference type="Proteomes" id="UP000479000"/>
    </source>
</evidence>
<protein>
    <submittedName>
        <fullName evidence="2">Uncharacterized protein</fullName>
    </submittedName>
</protein>
<reference evidence="2 3" key="1">
    <citation type="submission" date="2020-02" db="EMBL/GenBank/DDBJ databases">
        <authorList>
            <person name="Ferguson B K."/>
        </authorList>
    </citation>
    <scope>NUCLEOTIDE SEQUENCE [LARGE SCALE GENOMIC DNA]</scope>
</reference>
<feature type="non-terminal residue" evidence="2">
    <location>
        <position position="162"/>
    </location>
</feature>
<dbReference type="AlphaFoldDB" id="A0A6H5H6E5"/>
<organism evidence="2 3">
    <name type="scientific">Nesidiocoris tenuis</name>
    <dbReference type="NCBI Taxonomy" id="355587"/>
    <lineage>
        <taxon>Eukaryota</taxon>
        <taxon>Metazoa</taxon>
        <taxon>Ecdysozoa</taxon>
        <taxon>Arthropoda</taxon>
        <taxon>Hexapoda</taxon>
        <taxon>Insecta</taxon>
        <taxon>Pterygota</taxon>
        <taxon>Neoptera</taxon>
        <taxon>Paraneoptera</taxon>
        <taxon>Hemiptera</taxon>
        <taxon>Heteroptera</taxon>
        <taxon>Panheteroptera</taxon>
        <taxon>Cimicomorpha</taxon>
        <taxon>Miridae</taxon>
        <taxon>Dicyphina</taxon>
        <taxon>Nesidiocoris</taxon>
    </lineage>
</organism>
<feature type="region of interest" description="Disordered" evidence="1">
    <location>
        <begin position="1"/>
        <end position="22"/>
    </location>
</feature>
<name>A0A6H5H6E5_9HEMI</name>
<evidence type="ECO:0000256" key="1">
    <source>
        <dbReference type="SAM" id="MobiDB-lite"/>
    </source>
</evidence>